<dbReference type="Pfam" id="PF18075">
    <property type="entry name" value="FtsX_ECD"/>
    <property type="match status" value="1"/>
</dbReference>
<keyword evidence="17" id="KW-1185">Reference proteome</keyword>
<keyword evidence="6 12" id="KW-1003">Cell membrane</keyword>
<dbReference type="Proteomes" id="UP001501521">
    <property type="component" value="Unassembled WGS sequence"/>
</dbReference>
<gene>
    <name evidence="16" type="primary">ftsX</name>
    <name evidence="16" type="ORF">GCM10025789_26160</name>
</gene>
<feature type="domain" description="FtsX extracellular" evidence="15">
    <location>
        <begin position="55"/>
        <end position="157"/>
    </location>
</feature>
<evidence type="ECO:0000256" key="1">
    <source>
        <dbReference type="ARBA" id="ARBA00003552"/>
    </source>
</evidence>
<evidence type="ECO:0000256" key="4">
    <source>
        <dbReference type="ARBA" id="ARBA00011160"/>
    </source>
</evidence>
<keyword evidence="10 12" id="KW-0472">Membrane</keyword>
<feature type="transmembrane region" description="Helical" evidence="13">
    <location>
        <begin position="173"/>
        <end position="197"/>
    </location>
</feature>
<proteinExistence type="inferred from homology"/>
<evidence type="ECO:0000256" key="7">
    <source>
        <dbReference type="ARBA" id="ARBA00022618"/>
    </source>
</evidence>
<feature type="transmembrane region" description="Helical" evidence="13">
    <location>
        <begin position="271"/>
        <end position="293"/>
    </location>
</feature>
<dbReference type="EMBL" id="BAABLV010000038">
    <property type="protein sequence ID" value="GAA4905595.1"/>
    <property type="molecule type" value="Genomic_DNA"/>
</dbReference>
<feature type="domain" description="ABC3 transporter permease C-terminal" evidence="14">
    <location>
        <begin position="180"/>
        <end position="296"/>
    </location>
</feature>
<evidence type="ECO:0000256" key="6">
    <source>
        <dbReference type="ARBA" id="ARBA00022475"/>
    </source>
</evidence>
<feature type="transmembrane region" description="Helical" evidence="13">
    <location>
        <begin position="218"/>
        <end position="251"/>
    </location>
</feature>
<evidence type="ECO:0000256" key="8">
    <source>
        <dbReference type="ARBA" id="ARBA00022692"/>
    </source>
</evidence>
<comment type="similarity">
    <text evidence="3 12">Belongs to the ABC-4 integral membrane protein family. FtsX subfamily.</text>
</comment>
<dbReference type="InterPro" id="IPR040690">
    <property type="entry name" value="FtsX_ECD"/>
</dbReference>
<keyword evidence="11 12" id="KW-0131">Cell cycle</keyword>
<evidence type="ECO:0000259" key="15">
    <source>
        <dbReference type="Pfam" id="PF18075"/>
    </source>
</evidence>
<comment type="function">
    <text evidence="1">Part of the ABC transporter FtsEX involved in cellular division.</text>
</comment>
<evidence type="ECO:0000256" key="11">
    <source>
        <dbReference type="ARBA" id="ARBA00023306"/>
    </source>
</evidence>
<dbReference type="InterPro" id="IPR004513">
    <property type="entry name" value="FtsX"/>
</dbReference>
<dbReference type="RefSeq" id="WP_345583602.1">
    <property type="nucleotide sequence ID" value="NZ_BAABLV010000038.1"/>
</dbReference>
<feature type="transmembrane region" description="Helical" evidence="13">
    <location>
        <begin position="16"/>
        <end position="38"/>
    </location>
</feature>
<dbReference type="PANTHER" id="PTHR47755:SF1">
    <property type="entry name" value="CELL DIVISION PROTEIN FTSX"/>
    <property type="match status" value="1"/>
</dbReference>
<protein>
    <recommendedName>
        <fullName evidence="5 12">Cell division protein FtsX</fullName>
    </recommendedName>
</protein>
<organism evidence="16 17">
    <name type="scientific">Tessaracoccus lubricantis</name>
    <dbReference type="NCBI Taxonomy" id="545543"/>
    <lineage>
        <taxon>Bacteria</taxon>
        <taxon>Bacillati</taxon>
        <taxon>Actinomycetota</taxon>
        <taxon>Actinomycetes</taxon>
        <taxon>Propionibacteriales</taxon>
        <taxon>Propionibacteriaceae</taxon>
        <taxon>Tessaracoccus</taxon>
    </lineage>
</organism>
<evidence type="ECO:0000313" key="17">
    <source>
        <dbReference type="Proteomes" id="UP001501521"/>
    </source>
</evidence>
<evidence type="ECO:0000256" key="12">
    <source>
        <dbReference type="PIRNR" id="PIRNR003097"/>
    </source>
</evidence>
<evidence type="ECO:0000256" key="13">
    <source>
        <dbReference type="SAM" id="Phobius"/>
    </source>
</evidence>
<dbReference type="PANTHER" id="PTHR47755">
    <property type="entry name" value="CELL DIVISION PROTEIN FTSX"/>
    <property type="match status" value="1"/>
</dbReference>
<name>A0ABP9FLG5_9ACTN</name>
<keyword evidence="8 13" id="KW-0812">Transmembrane</keyword>
<keyword evidence="9 13" id="KW-1133">Transmembrane helix</keyword>
<sequence length="300" mass="32798">MRHSLRETWSGLKRNIAMTIAVVVTMSVSLALLGAGLLTSMEVDLTKRTLYDKITVQVFLCTPNTQGGRCEPGKGTSDAQRESIQQTLEANPEVSEVVYESKEVALAEFQRVFRDSPAVNSRTVDDMQDSFRVKLRNPENYAGVSSEARGLQGVQAVQDQNSILEPIFKWFGALQWATITMSVLLLVAAALQIVNTIRMAAFSRRREMGIMRLVGASNIYILLPFLLEALVAALIGIVIASATLTLGYWFVIDQNARTSIAALPWIGWGDLAAAIVSIAAVGVGLAIIPTLLATRRYLRI</sequence>
<dbReference type="Pfam" id="PF02687">
    <property type="entry name" value="FtsX"/>
    <property type="match status" value="1"/>
</dbReference>
<keyword evidence="7 12" id="KW-0132">Cell division</keyword>
<evidence type="ECO:0000313" key="16">
    <source>
        <dbReference type="EMBL" id="GAA4905595.1"/>
    </source>
</evidence>
<evidence type="ECO:0000256" key="9">
    <source>
        <dbReference type="ARBA" id="ARBA00022989"/>
    </source>
</evidence>
<accession>A0ABP9FLG5</accession>
<evidence type="ECO:0000256" key="5">
    <source>
        <dbReference type="ARBA" id="ARBA00021907"/>
    </source>
</evidence>
<comment type="subcellular location">
    <subcellularLocation>
        <location evidence="2">Cell membrane</location>
        <topology evidence="2">Multi-pass membrane protein</topology>
    </subcellularLocation>
</comment>
<comment type="subunit">
    <text evidence="4">Forms a membrane-associated complex with FtsE.</text>
</comment>
<dbReference type="NCBIfam" id="NF038346">
    <property type="entry name" value="FtsX_actino"/>
    <property type="match status" value="1"/>
</dbReference>
<comment type="caution">
    <text evidence="16">The sequence shown here is derived from an EMBL/GenBank/DDBJ whole genome shotgun (WGS) entry which is preliminary data.</text>
</comment>
<dbReference type="InterPro" id="IPR003838">
    <property type="entry name" value="ABC3_permease_C"/>
</dbReference>
<evidence type="ECO:0000256" key="2">
    <source>
        <dbReference type="ARBA" id="ARBA00004651"/>
    </source>
</evidence>
<dbReference type="InterPro" id="IPR047929">
    <property type="entry name" value="FtsX_actino"/>
</dbReference>
<evidence type="ECO:0000259" key="14">
    <source>
        <dbReference type="Pfam" id="PF02687"/>
    </source>
</evidence>
<dbReference type="Gene3D" id="3.30.70.3040">
    <property type="match status" value="1"/>
</dbReference>
<evidence type="ECO:0000256" key="3">
    <source>
        <dbReference type="ARBA" id="ARBA00007379"/>
    </source>
</evidence>
<reference evidence="17" key="1">
    <citation type="journal article" date="2019" name="Int. J. Syst. Evol. Microbiol.">
        <title>The Global Catalogue of Microorganisms (GCM) 10K type strain sequencing project: providing services to taxonomists for standard genome sequencing and annotation.</title>
        <authorList>
            <consortium name="The Broad Institute Genomics Platform"/>
            <consortium name="The Broad Institute Genome Sequencing Center for Infectious Disease"/>
            <person name="Wu L."/>
            <person name="Ma J."/>
        </authorList>
    </citation>
    <scope>NUCLEOTIDE SEQUENCE [LARGE SCALE GENOMIC DNA]</scope>
    <source>
        <strain evidence="17">JCM 19125</strain>
    </source>
</reference>
<evidence type="ECO:0000256" key="10">
    <source>
        <dbReference type="ARBA" id="ARBA00023136"/>
    </source>
</evidence>
<dbReference type="PIRSF" id="PIRSF003097">
    <property type="entry name" value="FtsX"/>
    <property type="match status" value="1"/>
</dbReference>